<keyword evidence="3" id="KW-1185">Reference proteome</keyword>
<keyword evidence="1" id="KW-1133">Transmembrane helix</keyword>
<dbReference type="AlphaFoldDB" id="A0A5E5AN10"/>
<feature type="transmembrane region" description="Helical" evidence="1">
    <location>
        <begin position="185"/>
        <end position="204"/>
    </location>
</feature>
<gene>
    <name evidence="2" type="ORF">PAN31117_05078</name>
</gene>
<reference evidence="2 3" key="1">
    <citation type="submission" date="2019-08" db="EMBL/GenBank/DDBJ databases">
        <authorList>
            <person name="Peeters C."/>
        </authorList>
    </citation>
    <scope>NUCLEOTIDE SEQUENCE [LARGE SCALE GENOMIC DNA]</scope>
    <source>
        <strain evidence="2 3">LMG 31117</strain>
    </source>
</reference>
<dbReference type="OrthoDB" id="116415at2"/>
<evidence type="ECO:0000256" key="1">
    <source>
        <dbReference type="SAM" id="Phobius"/>
    </source>
</evidence>
<protein>
    <recommendedName>
        <fullName evidence="4">DUF4239 domain-containing protein</fullName>
    </recommendedName>
</protein>
<keyword evidence="1" id="KW-0472">Membrane</keyword>
<sequence length="268" mass="28971">MSISLRIVSHPATLFLILFFSMVIATMVGAFLLREKAPLDAPARENFNVIHAATLTLFGLLVGFTLSMFVSRYDNRKHDEQEEASAISTAYLRADLLDGEVSASIKATLLAYLDLRIRDYGASDEAGLRAVAHETVTLQDQLWRAVSPIGQKRSDPVMALVIASVNEVLNTQGYTQAAWRNRIPAGVWALLLIIALLSSVMQGYMSRGALKRNLSLLILPLSASLSISLIADIDSPRGGFIRVVPQNLTALAASIASDGANHNTVVAP</sequence>
<evidence type="ECO:0000313" key="2">
    <source>
        <dbReference type="EMBL" id="VVE75089.1"/>
    </source>
</evidence>
<feature type="transmembrane region" description="Helical" evidence="1">
    <location>
        <begin position="49"/>
        <end position="70"/>
    </location>
</feature>
<dbReference type="EMBL" id="CABPSP010000020">
    <property type="protein sequence ID" value="VVE75089.1"/>
    <property type="molecule type" value="Genomic_DNA"/>
</dbReference>
<organism evidence="2 3">
    <name type="scientific">Pandoraea anapnoica</name>
    <dbReference type="NCBI Taxonomy" id="2508301"/>
    <lineage>
        <taxon>Bacteria</taxon>
        <taxon>Pseudomonadati</taxon>
        <taxon>Pseudomonadota</taxon>
        <taxon>Betaproteobacteria</taxon>
        <taxon>Burkholderiales</taxon>
        <taxon>Burkholderiaceae</taxon>
        <taxon>Pandoraea</taxon>
    </lineage>
</organism>
<dbReference type="Proteomes" id="UP000383122">
    <property type="component" value="Unassembled WGS sequence"/>
</dbReference>
<keyword evidence="1" id="KW-0812">Transmembrane</keyword>
<proteinExistence type="predicted"/>
<dbReference type="InterPro" id="IPR025333">
    <property type="entry name" value="DUF4239"/>
</dbReference>
<name>A0A5E5AN10_9BURK</name>
<feature type="transmembrane region" description="Helical" evidence="1">
    <location>
        <begin position="12"/>
        <end position="33"/>
    </location>
</feature>
<evidence type="ECO:0008006" key="4">
    <source>
        <dbReference type="Google" id="ProtNLM"/>
    </source>
</evidence>
<accession>A0A5E5AN10</accession>
<evidence type="ECO:0000313" key="3">
    <source>
        <dbReference type="Proteomes" id="UP000383122"/>
    </source>
</evidence>
<dbReference type="Pfam" id="PF14023">
    <property type="entry name" value="Bestrophin-like"/>
    <property type="match status" value="1"/>
</dbReference>
<dbReference type="RefSeq" id="WP_150740600.1">
    <property type="nucleotide sequence ID" value="NZ_CABPSP010000020.1"/>
</dbReference>